<accession>A0ABU2AG51</accession>
<feature type="domain" description="Cation efflux protein transmembrane" evidence="7">
    <location>
        <begin position="24"/>
        <end position="197"/>
    </location>
</feature>
<keyword evidence="3" id="KW-0864">Zinc transport</keyword>
<name>A0ABU2AG51_9BURK</name>
<keyword evidence="4 6" id="KW-1133">Transmembrane helix</keyword>
<feature type="transmembrane region" description="Helical" evidence="6">
    <location>
        <begin position="49"/>
        <end position="71"/>
    </location>
</feature>
<evidence type="ECO:0000256" key="3">
    <source>
        <dbReference type="ARBA" id="ARBA00022906"/>
    </source>
</evidence>
<dbReference type="Pfam" id="PF01545">
    <property type="entry name" value="Cation_efflux"/>
    <property type="match status" value="1"/>
</dbReference>
<dbReference type="InterPro" id="IPR027469">
    <property type="entry name" value="Cation_efflux_TMD_sf"/>
</dbReference>
<evidence type="ECO:0000256" key="1">
    <source>
        <dbReference type="ARBA" id="ARBA00004141"/>
    </source>
</evidence>
<feature type="transmembrane region" description="Helical" evidence="6">
    <location>
        <begin position="153"/>
        <end position="170"/>
    </location>
</feature>
<evidence type="ECO:0000256" key="5">
    <source>
        <dbReference type="ARBA" id="ARBA00023136"/>
    </source>
</evidence>
<keyword evidence="2 6" id="KW-0812">Transmembrane</keyword>
<feature type="transmembrane region" description="Helical" evidence="6">
    <location>
        <begin position="22"/>
        <end position="43"/>
    </location>
</feature>
<evidence type="ECO:0000256" key="2">
    <source>
        <dbReference type="ARBA" id="ARBA00022692"/>
    </source>
</evidence>
<evidence type="ECO:0000256" key="6">
    <source>
        <dbReference type="SAM" id="Phobius"/>
    </source>
</evidence>
<evidence type="ECO:0000259" key="7">
    <source>
        <dbReference type="Pfam" id="PF01545"/>
    </source>
</evidence>
<dbReference type="EMBL" id="JAVDXV010000014">
    <property type="protein sequence ID" value="MDR7336203.1"/>
    <property type="molecule type" value="Genomic_DNA"/>
</dbReference>
<dbReference type="Proteomes" id="UP001180825">
    <property type="component" value="Unassembled WGS sequence"/>
</dbReference>
<evidence type="ECO:0000313" key="9">
    <source>
        <dbReference type="Proteomes" id="UP001180825"/>
    </source>
</evidence>
<comment type="caution">
    <text evidence="8">The sequence shown here is derived from an EMBL/GenBank/DDBJ whole genome shotgun (WGS) entry which is preliminary data.</text>
</comment>
<evidence type="ECO:0000313" key="8">
    <source>
        <dbReference type="EMBL" id="MDR7336203.1"/>
    </source>
</evidence>
<dbReference type="InterPro" id="IPR058533">
    <property type="entry name" value="Cation_efflux_TM"/>
</dbReference>
<reference evidence="8 9" key="1">
    <citation type="submission" date="2023-07" db="EMBL/GenBank/DDBJ databases">
        <title>Sorghum-associated microbial communities from plants grown in Nebraska, USA.</title>
        <authorList>
            <person name="Schachtman D."/>
        </authorList>
    </citation>
    <scope>NUCLEOTIDE SEQUENCE [LARGE SCALE GENOMIC DNA]</scope>
    <source>
        <strain evidence="8 9">BE316</strain>
    </source>
</reference>
<sequence length="209" mass="21777">MSGNHQPVNSTSDSSQETDRRVLLMVLIINVGQCVGGVGVGIWASSTALIAAALDNLADASVYAVSLYAVGRAAVIKVRAARLSGWLLIALSVALAVEVLRRYFGGEPPLGPAMMVMAAINAALNLVCLRLLKRHKGDDVNFKASAIFTSNDSIVNLAIVLSGALVMWWDSNLPDLVLGLIVAVIAANGGREILAEASAASSEQNRSPA</sequence>
<gene>
    <name evidence="8" type="ORF">J2X21_005376</name>
</gene>
<keyword evidence="5 6" id="KW-0472">Membrane</keyword>
<dbReference type="Gene3D" id="1.20.1510.10">
    <property type="entry name" value="Cation efflux protein transmembrane domain"/>
    <property type="match status" value="1"/>
</dbReference>
<protein>
    <submittedName>
        <fullName evidence="8">Co/Zn/Cd efflux system component</fullName>
    </submittedName>
</protein>
<feature type="transmembrane region" description="Helical" evidence="6">
    <location>
        <begin position="110"/>
        <end position="132"/>
    </location>
</feature>
<dbReference type="PANTHER" id="PTHR11562:SF17">
    <property type="entry name" value="RE54080P-RELATED"/>
    <property type="match status" value="1"/>
</dbReference>
<feature type="transmembrane region" description="Helical" evidence="6">
    <location>
        <begin position="83"/>
        <end position="104"/>
    </location>
</feature>
<dbReference type="SUPFAM" id="SSF161111">
    <property type="entry name" value="Cation efflux protein transmembrane domain-like"/>
    <property type="match status" value="1"/>
</dbReference>
<keyword evidence="3" id="KW-0862">Zinc</keyword>
<dbReference type="RefSeq" id="WP_310333197.1">
    <property type="nucleotide sequence ID" value="NZ_JAVDXV010000014.1"/>
</dbReference>
<dbReference type="InterPro" id="IPR050681">
    <property type="entry name" value="CDF/SLC30A"/>
</dbReference>
<comment type="subcellular location">
    <subcellularLocation>
        <location evidence="1">Membrane</location>
        <topology evidence="1">Multi-pass membrane protein</topology>
    </subcellularLocation>
</comment>
<keyword evidence="3" id="KW-0813">Transport</keyword>
<keyword evidence="9" id="KW-1185">Reference proteome</keyword>
<proteinExistence type="predicted"/>
<organism evidence="8 9">
    <name type="scientific">Roseateles asaccharophilus</name>
    <dbReference type="NCBI Taxonomy" id="582607"/>
    <lineage>
        <taxon>Bacteria</taxon>
        <taxon>Pseudomonadati</taxon>
        <taxon>Pseudomonadota</taxon>
        <taxon>Betaproteobacteria</taxon>
        <taxon>Burkholderiales</taxon>
        <taxon>Sphaerotilaceae</taxon>
        <taxon>Roseateles</taxon>
    </lineage>
</organism>
<dbReference type="PANTHER" id="PTHR11562">
    <property type="entry name" value="CATION EFFLUX PROTEIN/ ZINC TRANSPORTER"/>
    <property type="match status" value="1"/>
</dbReference>
<keyword evidence="3" id="KW-0406">Ion transport</keyword>
<evidence type="ECO:0000256" key="4">
    <source>
        <dbReference type="ARBA" id="ARBA00022989"/>
    </source>
</evidence>